<keyword evidence="3" id="KW-1185">Reference proteome</keyword>
<evidence type="ECO:0000313" key="3">
    <source>
        <dbReference type="Proteomes" id="UP000297549"/>
    </source>
</evidence>
<keyword evidence="1" id="KW-0472">Membrane</keyword>
<organism evidence="2 3">
    <name type="scientific">Hymenobacter aquaticus</name>
    <dbReference type="NCBI Taxonomy" id="1867101"/>
    <lineage>
        <taxon>Bacteria</taxon>
        <taxon>Pseudomonadati</taxon>
        <taxon>Bacteroidota</taxon>
        <taxon>Cytophagia</taxon>
        <taxon>Cytophagales</taxon>
        <taxon>Hymenobacteraceae</taxon>
        <taxon>Hymenobacter</taxon>
    </lineage>
</organism>
<comment type="caution">
    <text evidence="2">The sequence shown here is derived from an EMBL/GenBank/DDBJ whole genome shotgun (WGS) entry which is preliminary data.</text>
</comment>
<dbReference type="Pfam" id="PF12412">
    <property type="entry name" value="DUF3667"/>
    <property type="match status" value="1"/>
</dbReference>
<name>A0A4Z0PRY2_9BACT</name>
<feature type="transmembrane region" description="Helical" evidence="1">
    <location>
        <begin position="363"/>
        <end position="386"/>
    </location>
</feature>
<protein>
    <submittedName>
        <fullName evidence="2">DUF3667 domain-containing protein</fullName>
    </submittedName>
</protein>
<dbReference type="OrthoDB" id="7446256at2"/>
<keyword evidence="1" id="KW-0812">Transmembrane</keyword>
<feature type="transmembrane region" description="Helical" evidence="1">
    <location>
        <begin position="330"/>
        <end position="351"/>
    </location>
</feature>
<keyword evidence="1" id="KW-1133">Transmembrane helix</keyword>
<feature type="transmembrane region" description="Helical" evidence="1">
    <location>
        <begin position="298"/>
        <end position="324"/>
    </location>
</feature>
<gene>
    <name evidence="2" type="ORF">E5K00_21065</name>
</gene>
<proteinExistence type="predicted"/>
<feature type="transmembrane region" description="Helical" evidence="1">
    <location>
        <begin position="272"/>
        <end position="291"/>
    </location>
</feature>
<evidence type="ECO:0000256" key="1">
    <source>
        <dbReference type="SAM" id="Phobius"/>
    </source>
</evidence>
<evidence type="ECO:0000313" key="2">
    <source>
        <dbReference type="EMBL" id="TGE20490.1"/>
    </source>
</evidence>
<feature type="transmembrane region" description="Helical" evidence="1">
    <location>
        <begin position="144"/>
        <end position="162"/>
    </location>
</feature>
<dbReference type="Proteomes" id="UP000297549">
    <property type="component" value="Unassembled WGS sequence"/>
</dbReference>
<reference evidence="2 3" key="1">
    <citation type="submission" date="2019-04" db="EMBL/GenBank/DDBJ databases">
        <authorList>
            <person name="Feng G."/>
            <person name="Zhang J."/>
            <person name="Zhu H."/>
        </authorList>
    </citation>
    <scope>NUCLEOTIDE SEQUENCE [LARGE SCALE GENOMIC DNA]</scope>
    <source>
        <strain evidence="2 3">JCM 31653</strain>
    </source>
</reference>
<accession>A0A4Z0PRY2</accession>
<dbReference type="EMBL" id="SRLC01000003">
    <property type="protein sequence ID" value="TGE20490.1"/>
    <property type="molecule type" value="Genomic_DNA"/>
</dbReference>
<dbReference type="InterPro" id="IPR022134">
    <property type="entry name" value="DUF3667"/>
</dbReference>
<sequence>MPGRFVAEPKGEEFPAARRPLSGWKQMRRFRWCIEPALCLFVYPCRLFPCYFLYRMAHSHPKLPACANCDYQFPTGQPDDFCPRCGQQNQEVSLSLGHIMEEFLEGIFHFDSKVFRTARLLLLKPGELTRQFLLGHRMPFVPPIRLYVFISFVFFFLLSLSIKPSSDRPTRELLRDANLQAVADSIRVNAPQSGVIRIDAKDKLPSAMLSGLDFSQEELLALSEDPSAARLDSALRSHKQEPTLLRRMFLRQTVRSLDTSPDELMHKWMKSLPILMFVLMPLFALLLKALYLRQRQYYLAHLIFSIHFHCFVFVLFIVNLLLAWLGSNDWFDAVLVFVPAIYFFLALRNNFGQSWLKTLSKVLLMMVAYAGVFAMSIVLSLLVSALTL</sequence>
<dbReference type="AlphaFoldDB" id="A0A4Z0PRY2"/>